<feature type="region of interest" description="Disordered" evidence="1">
    <location>
        <begin position="26"/>
        <end position="59"/>
    </location>
</feature>
<keyword evidence="2" id="KW-0732">Signal</keyword>
<dbReference type="PANTHER" id="PTHR43649">
    <property type="entry name" value="ARABINOSE-BINDING PROTEIN-RELATED"/>
    <property type="match status" value="1"/>
</dbReference>
<dbReference type="AlphaFoldDB" id="N4WNH4"/>
<dbReference type="InterPro" id="IPR006059">
    <property type="entry name" value="SBP"/>
</dbReference>
<dbReference type="EMBL" id="APML01000062">
    <property type="protein sequence ID" value="ENH96025.1"/>
    <property type="molecule type" value="Genomic_DNA"/>
</dbReference>
<feature type="chain" id="PRO_5005690797" evidence="2">
    <location>
        <begin position="26"/>
        <end position="473"/>
    </location>
</feature>
<dbReference type="Proteomes" id="UP000012283">
    <property type="component" value="Unassembled WGS sequence"/>
</dbReference>
<name>N4WNH4_9BACI</name>
<evidence type="ECO:0000256" key="1">
    <source>
        <dbReference type="SAM" id="MobiDB-lite"/>
    </source>
</evidence>
<evidence type="ECO:0000256" key="2">
    <source>
        <dbReference type="SAM" id="SignalP"/>
    </source>
</evidence>
<feature type="compositionally biased region" description="Low complexity" evidence="1">
    <location>
        <begin position="40"/>
        <end position="56"/>
    </location>
</feature>
<evidence type="ECO:0000313" key="3">
    <source>
        <dbReference type="EMBL" id="ENH96025.1"/>
    </source>
</evidence>
<dbReference type="PATRIC" id="fig|1308866.3.peg.2634"/>
<dbReference type="STRING" id="1308866.J416_13034"/>
<protein>
    <submittedName>
        <fullName evidence="3">Sugar ABC transporter substrate-binding protein</fullName>
    </submittedName>
</protein>
<dbReference type="InterPro" id="IPR050490">
    <property type="entry name" value="Bact_solute-bd_prot1"/>
</dbReference>
<reference evidence="3 4" key="1">
    <citation type="submission" date="2013-03" db="EMBL/GenBank/DDBJ databases">
        <title>Draft genome sequence of Gracibacillus halophilus YIM-C55.5, a moderately halophilic and thermophilic organism from the Xiaochaidamu salt lake.</title>
        <authorList>
            <person name="Sugumar T."/>
            <person name="Polireddy D.R."/>
            <person name="Antony A."/>
            <person name="Madhava Y.R."/>
            <person name="Sivakumar N."/>
        </authorList>
    </citation>
    <scope>NUCLEOTIDE SEQUENCE [LARGE SCALE GENOMIC DNA]</scope>
    <source>
        <strain evidence="3 4">YIM-C55.5</strain>
    </source>
</reference>
<feature type="signal peptide" evidence="2">
    <location>
        <begin position="1"/>
        <end position="25"/>
    </location>
</feature>
<dbReference type="OrthoDB" id="9782846at2"/>
<keyword evidence="4" id="KW-1185">Reference proteome</keyword>
<feature type="region of interest" description="Disordered" evidence="1">
    <location>
        <begin position="450"/>
        <end position="473"/>
    </location>
</feature>
<comment type="caution">
    <text evidence="3">The sequence shown here is derived from an EMBL/GenBank/DDBJ whole genome shotgun (WGS) entry which is preliminary data.</text>
</comment>
<dbReference type="Pfam" id="PF01547">
    <property type="entry name" value="SBP_bac_1"/>
    <property type="match status" value="1"/>
</dbReference>
<dbReference type="RefSeq" id="WP_003472829.1">
    <property type="nucleotide sequence ID" value="NZ_APML01000062.1"/>
</dbReference>
<proteinExistence type="predicted"/>
<accession>N4WNH4</accession>
<dbReference type="Gene3D" id="3.40.190.10">
    <property type="entry name" value="Periplasmic binding protein-like II"/>
    <property type="match status" value="2"/>
</dbReference>
<sequence>MKKIKWSLWLVIALLCSMVIMTACSSDDETGGESDAGTDTNGENNGNGEETSSEGGENWEGQSINVQLIGDFDLEDSTDPTTGESRKGLQDIKDQFESEHPGATVEFTLMPWEGYTEKTQAMLTSGDADVYQMPGIADFAAQGLLEPLQPWIEEDDEFTTDIFIDNQMKGWMALGPDSDELEVYGLPFLGDARFIAYDKQLFDEWGVEYLSEYPTMDEVAEKAKQLTGTNPETGEENHGIWFRGDWSSAFTLVNLAEGQNGRWGTGFAWDEVEFEFDSPEMVSGLEWLLEMQEYAPEGLVSNQGSEKWLTHDNDIGIMLNQGPGLIIQAKAQDLTDRIGIVQEFKNDDGMGGMFAGSPITMAADSENKELAWEWMKFATSETVQKYIFEETDGNPSIKSVKNWDSYAEVENLMAPTIEAMSTPYTTPRYHWASSQPRFILTSEVEAALTGERSAQEALEKAQEESMEWLENRQ</sequence>
<dbReference type="PROSITE" id="PS51257">
    <property type="entry name" value="PROKAR_LIPOPROTEIN"/>
    <property type="match status" value="1"/>
</dbReference>
<feature type="compositionally biased region" description="Basic and acidic residues" evidence="1">
    <location>
        <begin position="453"/>
        <end position="473"/>
    </location>
</feature>
<gene>
    <name evidence="3" type="ORF">J416_13034</name>
</gene>
<dbReference type="eggNOG" id="COG1653">
    <property type="taxonomic scope" value="Bacteria"/>
</dbReference>
<organism evidence="3 4">
    <name type="scientific">Gracilibacillus halophilus YIM-C55.5</name>
    <dbReference type="NCBI Taxonomy" id="1308866"/>
    <lineage>
        <taxon>Bacteria</taxon>
        <taxon>Bacillati</taxon>
        <taxon>Bacillota</taxon>
        <taxon>Bacilli</taxon>
        <taxon>Bacillales</taxon>
        <taxon>Bacillaceae</taxon>
        <taxon>Gracilibacillus</taxon>
    </lineage>
</organism>
<evidence type="ECO:0000313" key="4">
    <source>
        <dbReference type="Proteomes" id="UP000012283"/>
    </source>
</evidence>
<dbReference type="SUPFAM" id="SSF53850">
    <property type="entry name" value="Periplasmic binding protein-like II"/>
    <property type="match status" value="1"/>
</dbReference>